<dbReference type="Proteomes" id="UP001336020">
    <property type="component" value="Unassembled WGS sequence"/>
</dbReference>
<dbReference type="Pfam" id="PF00378">
    <property type="entry name" value="ECH_1"/>
    <property type="match status" value="1"/>
</dbReference>
<proteinExistence type="predicted"/>
<gene>
    <name evidence="2" type="ORF">Q7514_28520</name>
</gene>
<sequence length="305" mass="34616">MTKRSRFSEYKDRYANYKFELTEDGILFMQCHTNGGSLVWDWKSHDDMADAFADIAGDREIKCLIHTGTGENYNADWGYMPDGSPIDTPIYQAMPGDRGLWKLDEKAWYNRNLMFNVLDVDVPMISAINGPCNIHSEVPLMGDIVLASDTAWFQDVSHFPRGQVPGDGQHVIWNFLAGHNRGRYLLLTGKKLSAEEAKEWGVVAEVLPKDKLLDRAWDLARDLVKKPPLTLRYTRQLFTHQLKRAFLDQMNQGIGYETYAQRAFFPVGGYMQPLDRAWDDKPWTNPDGNTVADAGNHRAAAPAEG</sequence>
<feature type="region of interest" description="Disordered" evidence="1">
    <location>
        <begin position="281"/>
        <end position="305"/>
    </location>
</feature>
<evidence type="ECO:0000256" key="1">
    <source>
        <dbReference type="SAM" id="MobiDB-lite"/>
    </source>
</evidence>
<dbReference type="InterPro" id="IPR001753">
    <property type="entry name" value="Enoyl-CoA_hydra/iso"/>
</dbReference>
<accession>A0ABU7LIT5</accession>
<organism evidence="2 3">
    <name type="scientific">Rhodococcus artemisiae</name>
    <dbReference type="NCBI Taxonomy" id="714159"/>
    <lineage>
        <taxon>Bacteria</taxon>
        <taxon>Bacillati</taxon>
        <taxon>Actinomycetota</taxon>
        <taxon>Actinomycetes</taxon>
        <taxon>Mycobacteriales</taxon>
        <taxon>Nocardiaceae</taxon>
        <taxon>Rhodococcus</taxon>
    </lineage>
</organism>
<dbReference type="Gene3D" id="3.90.226.10">
    <property type="entry name" value="2-enoyl-CoA Hydratase, Chain A, domain 1"/>
    <property type="match status" value="1"/>
</dbReference>
<evidence type="ECO:0000313" key="3">
    <source>
        <dbReference type="Proteomes" id="UP001336020"/>
    </source>
</evidence>
<dbReference type="InterPro" id="IPR029045">
    <property type="entry name" value="ClpP/crotonase-like_dom_sf"/>
</dbReference>
<dbReference type="SUPFAM" id="SSF52096">
    <property type="entry name" value="ClpP/crotonase"/>
    <property type="match status" value="1"/>
</dbReference>
<dbReference type="EMBL" id="JAUTXY010000018">
    <property type="protein sequence ID" value="MEE2061476.1"/>
    <property type="molecule type" value="Genomic_DNA"/>
</dbReference>
<name>A0ABU7LIT5_9NOCA</name>
<keyword evidence="3" id="KW-1185">Reference proteome</keyword>
<comment type="caution">
    <text evidence="2">The sequence shown here is derived from an EMBL/GenBank/DDBJ whole genome shotgun (WGS) entry which is preliminary data.</text>
</comment>
<reference evidence="2 3" key="1">
    <citation type="submission" date="2023-07" db="EMBL/GenBank/DDBJ databases">
        <authorList>
            <person name="Girao M."/>
            <person name="Carvalho M.F."/>
        </authorList>
    </citation>
    <scope>NUCLEOTIDE SEQUENCE [LARGE SCALE GENOMIC DNA]</scope>
    <source>
        <strain evidence="2 3">YIM65754</strain>
    </source>
</reference>
<dbReference type="CDD" id="cd06558">
    <property type="entry name" value="crotonase-like"/>
    <property type="match status" value="1"/>
</dbReference>
<dbReference type="PANTHER" id="PTHR43459">
    <property type="entry name" value="ENOYL-COA HYDRATASE"/>
    <property type="match status" value="1"/>
</dbReference>
<dbReference type="RefSeq" id="WP_330136633.1">
    <property type="nucleotide sequence ID" value="NZ_JAUTXY010000018.1"/>
</dbReference>
<dbReference type="PANTHER" id="PTHR43459:SF1">
    <property type="entry name" value="EG:BACN32G11.4 PROTEIN"/>
    <property type="match status" value="1"/>
</dbReference>
<protein>
    <submittedName>
        <fullName evidence="2">Enoyl-CoA hydratase/isomerase family protein</fullName>
    </submittedName>
</protein>
<evidence type="ECO:0000313" key="2">
    <source>
        <dbReference type="EMBL" id="MEE2061476.1"/>
    </source>
</evidence>